<dbReference type="AlphaFoldDB" id="A0A1Q5TCU7"/>
<dbReference type="Proteomes" id="UP000186955">
    <property type="component" value="Unassembled WGS sequence"/>
</dbReference>
<dbReference type="EMBL" id="MNBE01000682">
    <property type="protein sequence ID" value="OKO98038.1"/>
    <property type="molecule type" value="Genomic_DNA"/>
</dbReference>
<accession>A0A1Q5TCU7</accession>
<proteinExistence type="predicted"/>
<gene>
    <name evidence="1" type="ORF">PENSUB_9618</name>
</gene>
<evidence type="ECO:0000313" key="2">
    <source>
        <dbReference type="Proteomes" id="UP000186955"/>
    </source>
</evidence>
<sequence>MESSRDVEHLPVFPQVFVNGYDLRQLSKCRFKLVTITQKSQHVSYGFLLDTFIVLLSQHRKHMGIYTKRLE</sequence>
<evidence type="ECO:0000313" key="1">
    <source>
        <dbReference type="EMBL" id="OKO98038.1"/>
    </source>
</evidence>
<organism evidence="1 2">
    <name type="scientific">Penicillium subrubescens</name>
    <dbReference type="NCBI Taxonomy" id="1316194"/>
    <lineage>
        <taxon>Eukaryota</taxon>
        <taxon>Fungi</taxon>
        <taxon>Dikarya</taxon>
        <taxon>Ascomycota</taxon>
        <taxon>Pezizomycotina</taxon>
        <taxon>Eurotiomycetes</taxon>
        <taxon>Eurotiomycetidae</taxon>
        <taxon>Eurotiales</taxon>
        <taxon>Aspergillaceae</taxon>
        <taxon>Penicillium</taxon>
    </lineage>
</organism>
<name>A0A1Q5TCU7_9EURO</name>
<comment type="caution">
    <text evidence="1">The sequence shown here is derived from an EMBL/GenBank/DDBJ whole genome shotgun (WGS) entry which is preliminary data.</text>
</comment>
<reference evidence="1 2" key="1">
    <citation type="submission" date="2016-10" db="EMBL/GenBank/DDBJ databases">
        <title>Genome sequence of the ascomycete fungus Penicillium subrubescens.</title>
        <authorList>
            <person name="De Vries R.P."/>
            <person name="Peng M."/>
            <person name="Dilokpimol A."/>
            <person name="Hilden K."/>
            <person name="Makela M.R."/>
            <person name="Grigoriev I."/>
            <person name="Riley R."/>
            <person name="Granchi Z."/>
        </authorList>
    </citation>
    <scope>NUCLEOTIDE SEQUENCE [LARGE SCALE GENOMIC DNA]</scope>
    <source>
        <strain evidence="1 2">CBS 132785</strain>
    </source>
</reference>
<protein>
    <submittedName>
        <fullName evidence="1">Uncharacterized protein</fullName>
    </submittedName>
</protein>
<keyword evidence="2" id="KW-1185">Reference proteome</keyword>